<keyword evidence="2" id="KW-1185">Reference proteome</keyword>
<evidence type="ECO:0000313" key="1">
    <source>
        <dbReference type="EMBL" id="KAG5584445.1"/>
    </source>
</evidence>
<accession>A0A9J5XA66</accession>
<dbReference type="EMBL" id="JACXVP010000009">
    <property type="protein sequence ID" value="KAG5584445.1"/>
    <property type="molecule type" value="Genomic_DNA"/>
</dbReference>
<proteinExistence type="predicted"/>
<dbReference type="Proteomes" id="UP000824120">
    <property type="component" value="Chromosome 9"/>
</dbReference>
<protein>
    <submittedName>
        <fullName evidence="1">Uncharacterized protein</fullName>
    </submittedName>
</protein>
<organism evidence="1 2">
    <name type="scientific">Solanum commersonii</name>
    <name type="common">Commerson's wild potato</name>
    <name type="synonym">Commerson's nightshade</name>
    <dbReference type="NCBI Taxonomy" id="4109"/>
    <lineage>
        <taxon>Eukaryota</taxon>
        <taxon>Viridiplantae</taxon>
        <taxon>Streptophyta</taxon>
        <taxon>Embryophyta</taxon>
        <taxon>Tracheophyta</taxon>
        <taxon>Spermatophyta</taxon>
        <taxon>Magnoliopsida</taxon>
        <taxon>eudicotyledons</taxon>
        <taxon>Gunneridae</taxon>
        <taxon>Pentapetalae</taxon>
        <taxon>asterids</taxon>
        <taxon>lamiids</taxon>
        <taxon>Solanales</taxon>
        <taxon>Solanaceae</taxon>
        <taxon>Solanoideae</taxon>
        <taxon>Solaneae</taxon>
        <taxon>Solanum</taxon>
    </lineage>
</organism>
<name>A0A9J5XA66_SOLCO</name>
<dbReference type="AlphaFoldDB" id="A0A9J5XA66"/>
<reference evidence="1 2" key="1">
    <citation type="submission" date="2020-09" db="EMBL/GenBank/DDBJ databases">
        <title>De no assembly of potato wild relative species, Solanum commersonii.</title>
        <authorList>
            <person name="Cho K."/>
        </authorList>
    </citation>
    <scope>NUCLEOTIDE SEQUENCE [LARGE SCALE GENOMIC DNA]</scope>
    <source>
        <strain evidence="1">LZ3.2</strain>
        <tissue evidence="1">Leaf</tissue>
    </source>
</reference>
<evidence type="ECO:0000313" key="2">
    <source>
        <dbReference type="Proteomes" id="UP000824120"/>
    </source>
</evidence>
<sequence length="70" mass="8131">MPKSKEVSFSLAHSRLKEIRISTFLDGKAAYICHTAVIYWLKWTFYCQLKADHFLLRIIGFSQLGSVDLH</sequence>
<gene>
    <name evidence="1" type="ORF">H5410_044879</name>
</gene>
<comment type="caution">
    <text evidence="1">The sequence shown here is derived from an EMBL/GenBank/DDBJ whole genome shotgun (WGS) entry which is preliminary data.</text>
</comment>